<keyword evidence="1" id="KW-0548">Nucleotidyltransferase</keyword>
<dbReference type="KEGG" id="kme:H0A61_02804"/>
<dbReference type="Proteomes" id="UP000662904">
    <property type="component" value="Chromosome"/>
</dbReference>
<dbReference type="RefSeq" id="WP_206707707.1">
    <property type="nucleotide sequence ID" value="NZ_CP059066.1"/>
</dbReference>
<name>A0A8A0RSC0_9FIRM</name>
<keyword evidence="1" id="KW-0808">Transferase</keyword>
<dbReference type="InterPro" id="IPR029044">
    <property type="entry name" value="Nucleotide-diphossugar_trans"/>
</dbReference>
<gene>
    <name evidence="1" type="primary">kdsB</name>
    <name evidence="1" type="ORF">H0A61_02804</name>
</gene>
<dbReference type="SUPFAM" id="SSF53448">
    <property type="entry name" value="Nucleotide-diphospho-sugar transferases"/>
    <property type="match status" value="1"/>
</dbReference>
<accession>A0A8A0RSC0</accession>
<dbReference type="CDD" id="cd02518">
    <property type="entry name" value="GT2_SpsF"/>
    <property type="match status" value="1"/>
</dbReference>
<reference evidence="1" key="1">
    <citation type="submission" date="2020-07" db="EMBL/GenBank/DDBJ databases">
        <title>Koleobacter methoxysyntrophicus gen. nov., sp. nov., a novel anaerobic bacterium isolated from deep subsurface oil field and proposal of Koleobacterales ord. nov. in the phylum Firmicutes.</title>
        <authorList>
            <person name="Sakamoto S."/>
            <person name="Tamaki H."/>
        </authorList>
    </citation>
    <scope>NUCLEOTIDE SEQUENCE</scope>
    <source>
        <strain evidence="1">NRmbB1</strain>
    </source>
</reference>
<evidence type="ECO:0000313" key="2">
    <source>
        <dbReference type="Proteomes" id="UP000662904"/>
    </source>
</evidence>
<protein>
    <submittedName>
        <fullName evidence="1">8-amino-3,8-dideoxy-manno-octulosonate cytidylyltransferase</fullName>
        <ecNumber evidence="1">2.7.7.90</ecNumber>
    </submittedName>
</protein>
<dbReference type="EMBL" id="CP059066">
    <property type="protein sequence ID" value="QSQ10399.1"/>
    <property type="molecule type" value="Genomic_DNA"/>
</dbReference>
<dbReference type="AlphaFoldDB" id="A0A8A0RSC0"/>
<dbReference type="Gene3D" id="3.90.550.10">
    <property type="entry name" value="Spore Coat Polysaccharide Biosynthesis Protein SpsA, Chain A"/>
    <property type="match status" value="1"/>
</dbReference>
<dbReference type="PANTHER" id="PTHR42866:SF1">
    <property type="entry name" value="SPORE COAT POLYSACCHARIDE BIOSYNTHESIS PROTEIN SPSF"/>
    <property type="match status" value="1"/>
</dbReference>
<organism evidence="1 2">
    <name type="scientific">Koleobacter methoxysyntrophicus</name>
    <dbReference type="NCBI Taxonomy" id="2751313"/>
    <lineage>
        <taxon>Bacteria</taxon>
        <taxon>Bacillati</taxon>
        <taxon>Bacillota</taxon>
        <taxon>Clostridia</taxon>
        <taxon>Koleobacterales</taxon>
        <taxon>Koleobacteraceae</taxon>
        <taxon>Koleobacter</taxon>
    </lineage>
</organism>
<proteinExistence type="predicted"/>
<sequence>MGKTAAIIQTRMGSTRLPGKVMMELCGKTVLEHVITRVKKAAQINEIIIATTTQKKDDIIAAEATRLGIKYFRGSEDDVLSRYYYAAEQNNVDMVVRITSDCPLIDPNIIDELTLFYKKNHYDIVTNAGIDPNQRTYPRGLDTEVFSFNVLEDAFNNAKEHYQREHVTPYIYEHSKKVYYYKNDTDYSYHRWTLDTKEDFQLIEAIYRCLYKGKHDFNFNDIIKLFKNMPELFNINAHIKQKKIY</sequence>
<dbReference type="GO" id="GO:0016779">
    <property type="term" value="F:nucleotidyltransferase activity"/>
    <property type="evidence" value="ECO:0007669"/>
    <property type="project" value="UniProtKB-KW"/>
</dbReference>
<dbReference type="Pfam" id="PF02348">
    <property type="entry name" value="CTP_transf_3"/>
    <property type="match status" value="1"/>
</dbReference>
<dbReference type="EC" id="2.7.7.90" evidence="1"/>
<dbReference type="InterPro" id="IPR003329">
    <property type="entry name" value="Cytidylyl_trans"/>
</dbReference>
<dbReference type="PANTHER" id="PTHR42866">
    <property type="entry name" value="3-DEOXY-MANNO-OCTULOSONATE CYTIDYLYLTRANSFERASE"/>
    <property type="match status" value="1"/>
</dbReference>
<keyword evidence="2" id="KW-1185">Reference proteome</keyword>
<evidence type="ECO:0000313" key="1">
    <source>
        <dbReference type="EMBL" id="QSQ10399.1"/>
    </source>
</evidence>
<dbReference type="GO" id="GO:0005829">
    <property type="term" value="C:cytosol"/>
    <property type="evidence" value="ECO:0007669"/>
    <property type="project" value="TreeGrafter"/>
</dbReference>